<dbReference type="SUPFAM" id="SSF53720">
    <property type="entry name" value="ALDH-like"/>
    <property type="match status" value="1"/>
</dbReference>
<dbReference type="Pfam" id="PF00171">
    <property type="entry name" value="Aldedh"/>
    <property type="match status" value="1"/>
</dbReference>
<proteinExistence type="inferred from homology"/>
<dbReference type="PROSITE" id="PS00687">
    <property type="entry name" value="ALDEHYDE_DEHYDR_GLU"/>
    <property type="match status" value="1"/>
</dbReference>
<evidence type="ECO:0000256" key="3">
    <source>
        <dbReference type="RuleBase" id="RU003345"/>
    </source>
</evidence>
<dbReference type="InterPro" id="IPR029510">
    <property type="entry name" value="Ald_DH_CS_GLU"/>
</dbReference>
<name>A0ABX1JFU4_9PSEU</name>
<feature type="active site" evidence="2">
    <location>
        <position position="257"/>
    </location>
</feature>
<dbReference type="InterPro" id="IPR016162">
    <property type="entry name" value="Ald_DH_N"/>
</dbReference>
<dbReference type="Gene3D" id="3.40.605.10">
    <property type="entry name" value="Aldehyde Dehydrogenase, Chain A, domain 1"/>
    <property type="match status" value="1"/>
</dbReference>
<dbReference type="PANTHER" id="PTHR11699">
    <property type="entry name" value="ALDEHYDE DEHYDROGENASE-RELATED"/>
    <property type="match status" value="1"/>
</dbReference>
<dbReference type="InterPro" id="IPR016160">
    <property type="entry name" value="Ald_DH_CS_CYS"/>
</dbReference>
<dbReference type="RefSeq" id="WP_168520844.1">
    <property type="nucleotide sequence ID" value="NZ_JAAXLS010000040.1"/>
</dbReference>
<evidence type="ECO:0000313" key="6">
    <source>
        <dbReference type="Proteomes" id="UP000715441"/>
    </source>
</evidence>
<dbReference type="InterPro" id="IPR015590">
    <property type="entry name" value="Aldehyde_DH_dom"/>
</dbReference>
<evidence type="ECO:0000313" key="5">
    <source>
        <dbReference type="EMBL" id="NKQ57714.1"/>
    </source>
</evidence>
<keyword evidence="6" id="KW-1185">Reference proteome</keyword>
<evidence type="ECO:0000256" key="2">
    <source>
        <dbReference type="PROSITE-ProRule" id="PRU10007"/>
    </source>
</evidence>
<sequence>MSDPSPKIITQPFIGGKVVTPLTEETFDSVNPATGEVIAAVAACGQSDVDAAVASARDAFDSGIWSRATPAERKAVLLRFADLLDEHIDELAMLDSIDAGKPITDCRTLDVPDAIGTIRWYAESIDKVFGQISPTGPGNLGLITREPVGVVAGVLPWNFPMATLSWKIGPALAAGNSVVIKPAELSPFSTLRTAELAAEAGLPAGVFNVVPGLGHVTGKALGLHPDVDVVTFTGSTEVGRHFLRYSADSNLKKVVLECGGKSPQLVLADQRHRLPSIAEELASAAFWNMGENCTCGSRILVHRSLRDELVSELVTQVASWTIGDPQDPDTKVGAMIEEAHLRKVMGYIEAGVAAGARVATGGSQVRQESGGWFVEPTIFTEVTPEMSIAREEIFGPVLSVIAFDTEEEAIRIANDSPYGLAASVFTDDINAAHRVSRALQAGTVSVNCYSEGDITTPFGGYKTSGFGGYDKGIEAFDQYTEMKTTWFALR</sequence>
<dbReference type="PROSITE" id="PS00070">
    <property type="entry name" value="ALDEHYDE_DEHYDR_CYS"/>
    <property type="match status" value="1"/>
</dbReference>
<feature type="domain" description="Aldehyde dehydrogenase" evidence="4">
    <location>
        <begin position="24"/>
        <end position="484"/>
    </location>
</feature>
<reference evidence="5 6" key="1">
    <citation type="submission" date="2020-04" db="EMBL/GenBank/DDBJ databases">
        <title>Novel species.</title>
        <authorList>
            <person name="Teo W.F.A."/>
            <person name="Lipun K."/>
            <person name="Srisuk N."/>
            <person name="Duangmal K."/>
        </authorList>
    </citation>
    <scope>NUCLEOTIDE SEQUENCE [LARGE SCALE GENOMIC DNA]</scope>
    <source>
        <strain evidence="5 6">K13G38</strain>
    </source>
</reference>
<dbReference type="EMBL" id="JAAXLS010000040">
    <property type="protein sequence ID" value="NKQ57714.1"/>
    <property type="molecule type" value="Genomic_DNA"/>
</dbReference>
<keyword evidence="1 3" id="KW-0560">Oxidoreductase</keyword>
<dbReference type="InterPro" id="IPR016163">
    <property type="entry name" value="Ald_DH_C"/>
</dbReference>
<gene>
    <name evidence="5" type="ORF">HFP15_33120</name>
</gene>
<dbReference type="CDD" id="cd07112">
    <property type="entry name" value="ALDH_GABALDH-PuuC"/>
    <property type="match status" value="1"/>
</dbReference>
<comment type="caution">
    <text evidence="5">The sequence shown here is derived from an EMBL/GenBank/DDBJ whole genome shotgun (WGS) entry which is preliminary data.</text>
</comment>
<organism evidence="5 6">
    <name type="scientific">Amycolatopsis acididurans</name>
    <dbReference type="NCBI Taxonomy" id="2724524"/>
    <lineage>
        <taxon>Bacteria</taxon>
        <taxon>Bacillati</taxon>
        <taxon>Actinomycetota</taxon>
        <taxon>Actinomycetes</taxon>
        <taxon>Pseudonocardiales</taxon>
        <taxon>Pseudonocardiaceae</taxon>
        <taxon>Amycolatopsis</taxon>
    </lineage>
</organism>
<dbReference type="Proteomes" id="UP000715441">
    <property type="component" value="Unassembled WGS sequence"/>
</dbReference>
<dbReference type="InterPro" id="IPR016161">
    <property type="entry name" value="Ald_DH/histidinol_DH"/>
</dbReference>
<comment type="similarity">
    <text evidence="3">Belongs to the aldehyde dehydrogenase family.</text>
</comment>
<dbReference type="Gene3D" id="3.40.309.10">
    <property type="entry name" value="Aldehyde Dehydrogenase, Chain A, domain 2"/>
    <property type="match status" value="1"/>
</dbReference>
<evidence type="ECO:0000256" key="1">
    <source>
        <dbReference type="ARBA" id="ARBA00023002"/>
    </source>
</evidence>
<protein>
    <submittedName>
        <fullName evidence="5">Aldehyde dehydrogenase</fullName>
    </submittedName>
</protein>
<accession>A0ABX1JFU4</accession>
<evidence type="ECO:0000259" key="4">
    <source>
        <dbReference type="Pfam" id="PF00171"/>
    </source>
</evidence>